<evidence type="ECO:0000313" key="8">
    <source>
        <dbReference type="EMBL" id="EKJ69271.1"/>
    </source>
</evidence>
<dbReference type="RefSeq" id="XP_009261916.1">
    <property type="nucleotide sequence ID" value="XM_009263641.1"/>
</dbReference>
<feature type="transmembrane region" description="Helical" evidence="7">
    <location>
        <begin position="1044"/>
        <end position="1063"/>
    </location>
</feature>
<dbReference type="PANTHER" id="PTHR23514:SF16">
    <property type="entry name" value="TRANSPORTER, PUTATIVE (AFU_ORTHOLOGUE AFUA_2G17270)-RELATED"/>
    <property type="match status" value="1"/>
</dbReference>
<feature type="transmembrane region" description="Helical" evidence="7">
    <location>
        <begin position="596"/>
        <end position="620"/>
    </location>
</feature>
<evidence type="ECO:0000256" key="2">
    <source>
        <dbReference type="ARBA" id="ARBA00022692"/>
    </source>
</evidence>
<sequence>MAEKHPHLLRYRKRSVWILAFYLPILIVPWVLTCILMHRPIFLPPYINQRGEYSMTDMQKIQDWSTAIIILSRIAATLGLPIVSALMAQAVVVYSQLRKEGQDEKLNVIQLFALSDRGWMDLPILWTSCFGARSHYSKFLWLAAGLVLIIPYDPLNVVTCNNNPVEITSRDKTCNRTGVESRVVGIDPEPSVMELMPRNLATNLIRQKLKSFSMSDVQTNLWHEDTNYEPFAVKEQRAQTFNWIQKWDSLIGYFAASLANGTSTGILREHAMRINSTINCKAGNVPSTCSGPMPFFAVFNHTGFATSGIKATVCVEGNHSAVPWTRGRDRQDIREYMWLMLEVAQRADGRRVDGQALLEDVTSFNISCRASSTRGYFELGNHWNNQVFKPLVDKWPTPNDIRKNFNDYGSFVGKYEDRDRRPVTVWKPYQQVTWNSPPNLFDDFAIGTPGPLALVALSLFGSGSFFHIASERPQRDMNYTMRDICESGNYPFQRIILDHLDYSKLCAGELSMYREEYPPAGNSIGNVKYEFLPIFVARILETFSYPKQAESLLEIGMFFANEVLLRESASVFGTVWSRWIYSSPGWTILKPRKTNIAIVVIFALIVLQSVCLIWLVWYIASTPTWADRYDSFALAQLGAQLDGLRGGGLRSASKDDAEYLKSQSGMVGVLGVKKKQTTSTDESLGNDPVNVQDTPQDNGLAQDETPILALGGDCPTSSTYTATGWFGQRRNKGREMLQQSKPMIPKFQIAAAGFSFFCAGVDGATLGPLLPYIIQSFTINEGEVAIIYACIFVGWVIAAVTNLFLATKLSFSALLTLGATLQLAAQCLRPWASQPVFFISFAVQAVGMGYQDTHANAWASGLPNAHRCLGFIHAMFALGCLVGPLVATAIATATGSGHSKTNGIEAWRMGYFQLIGIHALNLVCMLLAFGNPLRQRKAPEGAIPQPSTTGTVDSDVIQQRRNKNALRDIGQLLKMKNFWLIGGFYLFNCGAWSAAGGWVVEYLVAHRDGALEKVGYVPTGFWAGLFLGRLLLAEPTHRFGEQRAIMCLSAVCLIFHLLFWLVPNLVASAVAFSFMGFFFGPFFATGMSVASRMFPRKIQSMALGEY</sequence>
<evidence type="ECO:0000313" key="9">
    <source>
        <dbReference type="Proteomes" id="UP000007978"/>
    </source>
</evidence>
<keyword evidence="4 7" id="KW-0472">Membrane</keyword>
<comment type="subcellular location">
    <subcellularLocation>
        <location evidence="1">Membrane</location>
        <topology evidence="1">Multi-pass membrane protein</topology>
    </subcellularLocation>
</comment>
<dbReference type="Pfam" id="PF07690">
    <property type="entry name" value="MFS_1"/>
    <property type="match status" value="1"/>
</dbReference>
<dbReference type="Proteomes" id="UP000007978">
    <property type="component" value="Chromosome 4"/>
</dbReference>
<evidence type="ECO:0008006" key="10">
    <source>
        <dbReference type="Google" id="ProtNLM"/>
    </source>
</evidence>
<evidence type="ECO:0000256" key="7">
    <source>
        <dbReference type="SAM" id="Phobius"/>
    </source>
</evidence>
<organism evidence="8 9">
    <name type="scientific">Fusarium pseudograminearum (strain CS3096)</name>
    <name type="common">Wheat and barley crown-rot fungus</name>
    <dbReference type="NCBI Taxonomy" id="1028729"/>
    <lineage>
        <taxon>Eukaryota</taxon>
        <taxon>Fungi</taxon>
        <taxon>Dikarya</taxon>
        <taxon>Ascomycota</taxon>
        <taxon>Pezizomycotina</taxon>
        <taxon>Sordariomycetes</taxon>
        <taxon>Hypocreomycetidae</taxon>
        <taxon>Hypocreales</taxon>
        <taxon>Nectriaceae</taxon>
        <taxon>Fusarium</taxon>
    </lineage>
</organism>
<dbReference type="HOGENOM" id="CLU_282421_0_0_1"/>
<feature type="transmembrane region" description="Helical" evidence="7">
    <location>
        <begin position="64"/>
        <end position="94"/>
    </location>
</feature>
<evidence type="ECO:0000256" key="3">
    <source>
        <dbReference type="ARBA" id="ARBA00022989"/>
    </source>
</evidence>
<feature type="transmembrane region" description="Helical" evidence="7">
    <location>
        <begin position="1015"/>
        <end position="1032"/>
    </location>
</feature>
<feature type="transmembrane region" description="Helical" evidence="7">
    <location>
        <begin position="749"/>
        <end position="774"/>
    </location>
</feature>
<evidence type="ECO:0000256" key="5">
    <source>
        <dbReference type="ARBA" id="ARBA00023180"/>
    </source>
</evidence>
<accession>K3UCS4</accession>
<evidence type="ECO:0000256" key="4">
    <source>
        <dbReference type="ARBA" id="ARBA00023136"/>
    </source>
</evidence>
<proteinExistence type="predicted"/>
<dbReference type="PANTHER" id="PTHR23514">
    <property type="entry name" value="BYPASS OF STOP CODON PROTEIN 6"/>
    <property type="match status" value="1"/>
</dbReference>
<comment type="caution">
    <text evidence="8">The sequence shown here is derived from an EMBL/GenBank/DDBJ whole genome shotgun (WGS) entry which is preliminary data.</text>
</comment>
<dbReference type="Gene3D" id="1.20.1250.20">
    <property type="entry name" value="MFS general substrate transporter like domains"/>
    <property type="match status" value="1"/>
</dbReference>
<feature type="transmembrane region" description="Helical" evidence="7">
    <location>
        <begin position="911"/>
        <end position="929"/>
    </location>
</feature>
<feature type="transmembrane region" description="Helical" evidence="7">
    <location>
        <begin position="16"/>
        <end position="38"/>
    </location>
</feature>
<dbReference type="GeneID" id="20369141"/>
<dbReference type="OrthoDB" id="5381672at2759"/>
<keyword evidence="3 7" id="KW-1133">Transmembrane helix</keyword>
<evidence type="ECO:0000256" key="1">
    <source>
        <dbReference type="ARBA" id="ARBA00004141"/>
    </source>
</evidence>
<keyword evidence="2 7" id="KW-0812">Transmembrane</keyword>
<dbReference type="SUPFAM" id="SSF103473">
    <property type="entry name" value="MFS general substrate transporter"/>
    <property type="match status" value="1"/>
</dbReference>
<feature type="transmembrane region" description="Helical" evidence="7">
    <location>
        <begin position="1069"/>
        <end position="1090"/>
    </location>
</feature>
<reference evidence="8 9" key="1">
    <citation type="journal article" date="2012" name="PLoS Pathog.">
        <title>Comparative pathogenomics reveals horizontally acquired novel virulence genes in fungi infecting cereal hosts.</title>
        <authorList>
            <person name="Gardiner D.M."/>
            <person name="McDonald M.C."/>
            <person name="Covarelli L."/>
            <person name="Solomon P.S."/>
            <person name="Rusu A.G."/>
            <person name="Marshall M."/>
            <person name="Kazan K."/>
            <person name="Chakraborty S."/>
            <person name="McDonald B.A."/>
            <person name="Manners J.M."/>
        </authorList>
    </citation>
    <scope>NUCLEOTIDE SEQUENCE [LARGE SCALE GENOMIC DNA]</scope>
    <source>
        <strain evidence="8 9">CS3096</strain>
    </source>
</reference>
<dbReference type="GO" id="GO:0022857">
    <property type="term" value="F:transmembrane transporter activity"/>
    <property type="evidence" value="ECO:0007669"/>
    <property type="project" value="InterPro"/>
</dbReference>
<gene>
    <name evidence="8" type="ORF">FPSE_10524</name>
</gene>
<keyword evidence="9" id="KW-1185">Reference proteome</keyword>
<dbReference type="GO" id="GO:0016020">
    <property type="term" value="C:membrane"/>
    <property type="evidence" value="ECO:0007669"/>
    <property type="project" value="UniProtKB-SubCell"/>
</dbReference>
<dbReference type="InterPro" id="IPR036259">
    <property type="entry name" value="MFS_trans_sf"/>
</dbReference>
<evidence type="ECO:0000256" key="6">
    <source>
        <dbReference type="SAM" id="MobiDB-lite"/>
    </source>
</evidence>
<dbReference type="InterPro" id="IPR051788">
    <property type="entry name" value="MFS_Transporter"/>
</dbReference>
<feature type="transmembrane region" description="Helical" evidence="7">
    <location>
        <begin position="868"/>
        <end position="891"/>
    </location>
</feature>
<dbReference type="KEGG" id="fpu:FPSE_10524"/>
<protein>
    <recommendedName>
        <fullName evidence="10">Major facilitator superfamily (MFS) profile domain-containing protein</fullName>
    </recommendedName>
</protein>
<dbReference type="InterPro" id="IPR011701">
    <property type="entry name" value="MFS"/>
</dbReference>
<keyword evidence="5" id="KW-0325">Glycoprotein</keyword>
<dbReference type="EMBL" id="AFNW01000348">
    <property type="protein sequence ID" value="EKJ69271.1"/>
    <property type="molecule type" value="Genomic_DNA"/>
</dbReference>
<dbReference type="eggNOG" id="ENOG502RZM0">
    <property type="taxonomic scope" value="Eukaryota"/>
</dbReference>
<dbReference type="AlphaFoldDB" id="K3UCS4"/>
<feature type="region of interest" description="Disordered" evidence="6">
    <location>
        <begin position="677"/>
        <end position="698"/>
    </location>
</feature>
<feature type="transmembrane region" description="Helical" evidence="7">
    <location>
        <begin position="786"/>
        <end position="805"/>
    </location>
</feature>
<feature type="transmembrane region" description="Helical" evidence="7">
    <location>
        <begin position="977"/>
        <end position="995"/>
    </location>
</feature>
<name>K3UCS4_FUSPC</name>